<protein>
    <submittedName>
        <fullName evidence="1">Uncharacterized protein</fullName>
    </submittedName>
</protein>
<evidence type="ECO:0000313" key="2">
    <source>
        <dbReference type="Proteomes" id="UP000289437"/>
    </source>
</evidence>
<reference evidence="1 2" key="1">
    <citation type="submission" date="2018-11" db="EMBL/GenBank/DDBJ databases">
        <authorList>
            <person name="Mardanov A.V."/>
            <person name="Ravin N.V."/>
            <person name="Dedysh S.N."/>
        </authorList>
    </citation>
    <scope>NUCLEOTIDE SEQUENCE [LARGE SCALE GENOMIC DNA]</scope>
    <source>
        <strain evidence="1 2">AF10</strain>
    </source>
</reference>
<dbReference type="AlphaFoldDB" id="A0A4Q0T2K2"/>
<evidence type="ECO:0000313" key="1">
    <source>
        <dbReference type="EMBL" id="RXH56650.1"/>
    </source>
</evidence>
<sequence>MPLSGEAIRTMNYVDDISVTLRRILVVLPSLTEEERQRVSDHIKAADPSYDSVVKSLEVKEK</sequence>
<dbReference type="Proteomes" id="UP000289437">
    <property type="component" value="Unassembled WGS sequence"/>
</dbReference>
<keyword evidence="2" id="KW-1185">Reference proteome</keyword>
<organism evidence="1 2">
    <name type="scientific">Granulicella sibirica</name>
    <dbReference type="NCBI Taxonomy" id="2479048"/>
    <lineage>
        <taxon>Bacteria</taxon>
        <taxon>Pseudomonadati</taxon>
        <taxon>Acidobacteriota</taxon>
        <taxon>Terriglobia</taxon>
        <taxon>Terriglobales</taxon>
        <taxon>Acidobacteriaceae</taxon>
        <taxon>Granulicella</taxon>
    </lineage>
</organism>
<dbReference type="RefSeq" id="WP_128914072.1">
    <property type="nucleotide sequence ID" value="NZ_RDSM01000002.1"/>
</dbReference>
<dbReference type="EMBL" id="RDSM01000002">
    <property type="protein sequence ID" value="RXH56650.1"/>
    <property type="molecule type" value="Genomic_DNA"/>
</dbReference>
<reference evidence="2" key="2">
    <citation type="submission" date="2019-02" db="EMBL/GenBank/DDBJ databases">
        <title>Granulicella sibirica sp. nov., a psychrotolerant acidobacterium isolated from an organic soil layer in forested tundra, West Siberia.</title>
        <authorList>
            <person name="Oshkin I.Y."/>
            <person name="Kulichevskaya I.S."/>
            <person name="Rijpstra W.I.C."/>
            <person name="Sinninghe Damste J.S."/>
            <person name="Rakitin A.L."/>
            <person name="Ravin N.V."/>
            <person name="Dedysh S.N."/>
        </authorList>
    </citation>
    <scope>NUCLEOTIDE SEQUENCE [LARGE SCALE GENOMIC DNA]</scope>
    <source>
        <strain evidence="2">AF10</strain>
    </source>
</reference>
<dbReference type="OrthoDB" id="123077at2"/>
<gene>
    <name evidence="1" type="ORF">GRAN_3507</name>
</gene>
<accession>A0A4Q0T2K2</accession>
<comment type="caution">
    <text evidence="1">The sequence shown here is derived from an EMBL/GenBank/DDBJ whole genome shotgun (WGS) entry which is preliminary data.</text>
</comment>
<name>A0A4Q0T2K2_9BACT</name>
<proteinExistence type="predicted"/>